<keyword evidence="2" id="KW-0548">Nucleotidyltransferase</keyword>
<feature type="compositionally biased region" description="Polar residues" evidence="5">
    <location>
        <begin position="228"/>
        <end position="241"/>
    </location>
</feature>
<protein>
    <submittedName>
        <fullName evidence="8">ANK_REP_REGION domain-containing protein</fullName>
    </submittedName>
</protein>
<dbReference type="GO" id="GO:0003676">
    <property type="term" value="F:nucleic acid binding"/>
    <property type="evidence" value="ECO:0007669"/>
    <property type="project" value="InterPro"/>
</dbReference>
<evidence type="ECO:0000256" key="1">
    <source>
        <dbReference type="ARBA" id="ARBA00022679"/>
    </source>
</evidence>
<dbReference type="InterPro" id="IPR036770">
    <property type="entry name" value="Ankyrin_rpt-contain_sf"/>
</dbReference>
<organism evidence="7 8">
    <name type="scientific">Macrostomum lignano</name>
    <dbReference type="NCBI Taxonomy" id="282301"/>
    <lineage>
        <taxon>Eukaryota</taxon>
        <taxon>Metazoa</taxon>
        <taxon>Spiralia</taxon>
        <taxon>Lophotrochozoa</taxon>
        <taxon>Platyhelminthes</taxon>
        <taxon>Rhabditophora</taxon>
        <taxon>Macrostomorpha</taxon>
        <taxon>Macrostomida</taxon>
        <taxon>Macrostomidae</taxon>
        <taxon>Macrostomum</taxon>
    </lineage>
</organism>
<dbReference type="InterPro" id="IPR021109">
    <property type="entry name" value="Peptidase_aspartic_dom_sf"/>
</dbReference>
<keyword evidence="7" id="KW-1185">Reference proteome</keyword>
<evidence type="ECO:0000313" key="7">
    <source>
        <dbReference type="Proteomes" id="UP000095280"/>
    </source>
</evidence>
<dbReference type="GO" id="GO:0003964">
    <property type="term" value="F:RNA-directed DNA polymerase activity"/>
    <property type="evidence" value="ECO:0007669"/>
    <property type="project" value="UniProtKB-KW"/>
</dbReference>
<feature type="region of interest" description="Disordered" evidence="5">
    <location>
        <begin position="867"/>
        <end position="935"/>
    </location>
</feature>
<dbReference type="Pfam" id="PF17921">
    <property type="entry name" value="Integrase_H2C2"/>
    <property type="match status" value="2"/>
</dbReference>
<dbReference type="InterPro" id="IPR041588">
    <property type="entry name" value="Integrase_H2C2"/>
</dbReference>
<dbReference type="PROSITE" id="PS50088">
    <property type="entry name" value="ANK_REPEAT"/>
    <property type="match status" value="2"/>
</dbReference>
<dbReference type="InterPro" id="IPR012337">
    <property type="entry name" value="RNaseH-like_sf"/>
</dbReference>
<dbReference type="PANTHER" id="PTHR46586:SF3">
    <property type="entry name" value="ANKYRIN REPEAT-CONTAINING PROTEIN"/>
    <property type="match status" value="1"/>
</dbReference>
<feature type="domain" description="Integrase zinc-binding" evidence="6">
    <location>
        <begin position="73"/>
        <end position="121"/>
    </location>
</feature>
<reference evidence="8" key="1">
    <citation type="submission" date="2016-11" db="UniProtKB">
        <authorList>
            <consortium name="WormBaseParasite"/>
        </authorList>
    </citation>
    <scope>IDENTIFICATION</scope>
</reference>
<evidence type="ECO:0000256" key="4">
    <source>
        <dbReference type="PROSITE-ProRule" id="PRU00023"/>
    </source>
</evidence>
<feature type="domain" description="Integrase zinc-binding" evidence="6">
    <location>
        <begin position="991"/>
        <end position="1041"/>
    </location>
</feature>
<feature type="compositionally biased region" description="Basic and acidic residues" evidence="5">
    <location>
        <begin position="3236"/>
        <end position="3253"/>
    </location>
</feature>
<dbReference type="GO" id="GO:0006508">
    <property type="term" value="P:proteolysis"/>
    <property type="evidence" value="ECO:0007669"/>
    <property type="project" value="InterPro"/>
</dbReference>
<dbReference type="SUPFAM" id="SSF48403">
    <property type="entry name" value="Ankyrin repeat"/>
    <property type="match status" value="6"/>
</dbReference>
<evidence type="ECO:0000259" key="6">
    <source>
        <dbReference type="Pfam" id="PF17921"/>
    </source>
</evidence>
<feature type="compositionally biased region" description="Acidic residues" evidence="5">
    <location>
        <begin position="900"/>
        <end position="917"/>
    </location>
</feature>
<name>A0A1I8JB15_9PLAT</name>
<dbReference type="PANTHER" id="PTHR46586">
    <property type="entry name" value="ANKYRIN REPEAT-CONTAINING PROTEIN"/>
    <property type="match status" value="1"/>
</dbReference>
<feature type="region of interest" description="Disordered" evidence="5">
    <location>
        <begin position="3222"/>
        <end position="3253"/>
    </location>
</feature>
<dbReference type="SMART" id="SM00248">
    <property type="entry name" value="ANK"/>
    <property type="match status" value="40"/>
</dbReference>
<sequence length="3999" mass="439097">PDTAMPRLRIITPQRLATGTAEDTILREVIQRVTTGNWSSAKDTKLQPYVKVREHLRIWQDGPCLAFQDRAIIPQDLRGELLEFAYAGHPGVVRTKQQLREFAWWPRMEADVETFVRDCETAEKLSSCDRLCCSPCHGQTRRGQRSPSTSWVNCRQRQHRYNSYWSSRICTNALLQFLESYRSTLHALTGKSPDELMLGRHWCTSMLLLAPVKNGTAAKSNIAKRIQQRQQETAEYTNQRRGAQKPTRPGKLGSWHSAVLQIPYTVPQQAAAAASHPEQDRVKQSYHDLHESDTIETLDDAINSAETCPPAPFNSRENFDDFLSRMSAFMSRFPGLGEHGKIATLIAYLGPAFATYAAWFDQQCVLHGLPVGSNLEHLPGARYDSLLQFLRARHGGAKSTALLRLELRSRCRGKDETFEQFLTALQRLAVKAFPDAGAHEFLQQAVLDQFIQGLNNSYVTERLLNMPMPVTTTEQALRWAQQIRETQQFLEGQGQNQQHQRGTATSAPVVGSAALPMHGQRPGELPKRQGGWSTGPVPALSALSKSAPPSRPSCQPGQARFVTARICRRRRPCLIDTGAEVSCISLNIARSIRRQFKPSKTTIYGVSGNPASVLGEIHLYFSLGSVQFQHTFLVVTDLNVPIILGCDFLDKQDCSIHLGSGCLVFNGLGATVPLRKSKQAAQSSKLVAAAAVQLQPGEGWTVPVRPLHVTAWTSSEAPGIVNGSRSSKVLIARCVAKISNNGMGVAIINASDAPVAVREGDTIGWFTPLSSQGGTQLQSTSMATATTSIDGNAPWLREVHIADEISASEQQQIRDLLLEFNDTARPAANVACQAEKFAETPVQTASTPCQVEAGGTKLALVNVATTDPAPSAADPQNDPRTAGRAPSRRKQQLQPRPSESEEFSDSDDQDDDGDDETGQARAMQSNESLTLRERQLKDADIGPVFRLLAKGKTRLSDQQRARLPPGSLILAQKIKELCFVDGALHRLVESKQQLIDEIHEVGHLGEAKTLAGLKSRCYWPKMSESIRVAVRACQVCQRAKTSGHQRAPLRSIVSSFPMQRIGIDVVKIGVSRHGNDRLLTIMDYFTKWVELVPMPDEKAATIARALFDNWVSRSVNATSGFTPHFLMTGREVTLPLDIVYRLPEPPRTTGQFAADNRDRLLSAFESVRLATAAAQRRQRRYYDQKAARRRFRAGDLVWLFVPPSALSRTSGLPPKHQAPWTGPFRVLRRTSPVNYLVRPVEYKDGDAGRVVHVNKLKRAHQPRPPDQPRSGAASDDSSEVLDADWVLRRRLASPQSSTARSLVECTTECQTAASCEIPPKSEALPSTEVNGDLGNSVAKWSLSAAKWIATIANIENLTHAATSLSWLECTRDEQAKAFGETGRANPLLLGNRSSATAAIGKASGQVGHEKRSQTSHCTMGQLSLIKYSLGWPLQPQPLRCHAGCTEAKAADSALMHGYLPDAASHGHLELVKFLVPTVADQKQRDYCCIKAAESAAVKGHIEIVKFLVPTVADQTKRDDCCIKAAEYAAVKGHIEIVKFLVPTVAAQTIRDDCCIKAAGSAGRYGHIEIVKFLVPTVADQTKRDDCCIKAAGSAGRYGHIEIVKFLVPTVADQTKRDDCCIKAAEYAAVKGHIEIVKFLVPTVADQTIRDDCCIKAAGSAGRYGHIEIVKFLVPTVADQTKRDDCCIKAAEYAAIKGHIEIVKFLVPTVADQTKRDDCCIKAAGSAGRYGHIEIVKFLVPTVADQTKRDDCCIKAAESAGRDGHIEIVKFLVPTVADQTIRDDCCIKAAGSAGRYGHIEIVKFLVPTVADQTKRDDCCIKAAGSAGRYGHIEIVKFLVPTVADQTKRDDCCIKAAESAGRDGHIEIVKFLVPTVADQTKRDDCCIKAAESAGRNGHIEIVKFLVPTVADQTKRDDCCIKAAKSAADEGHIEIVKFLVPTVADQTKRDDCCIKAAKSAADEGHIEIVKFLVPTVADQTKRDDCCIKAAKSAADEGHIEIVKFLVPTVADQTKRDDCRIKAAEYAAVKGHIEIVKFLVPTVADQTKRDDCCIKAAASAAFNGHIEIVKFLVPTVADQTKRDDCRIKAAESAGRNGHFEIVKFLVPTVADQTKRDDCCIKAAKSAADEGHIEIVKFLVPTVADQTKRDDCRIKAAESAGRNGHFEIVKFLVLTVADQTKRDDCCIKAAASAAFNGHIEIVKFLVPTVADQTKRDDCCIKAAEYAAVKGHMKSSIADQTKRDDCCIKAAKSAADEGHIEIVKFLVPTVADQTKRDDCCIKAAEYAAIKGHIEIVKFLVPTVADQTKRDDCCIKAAESAAVKGHIEIVKFLVPTVADQTKRDDCCIKAAEYAAVKGHIEIVKFLVPTVADQTIRDDCCIKAAGSAGRYGHIEIVKFLVPTVADQTKRDDCCIKAAKSAADEGHIEIVKFLVPTVADQTKRDDCCIKAAKSAADEGHIEIVKFLVPTVADQTKRDDCRIKAAEYAAVKGHIEIVKFLVPTVADQTKRDDCCIKAAASAAFNGHIEIVKFLVPTVADQTKRDDCRIKAAESAGRNGHFEIVKFLVPTVADQTKRDDCCIKAAKSAADEGHIEIVKFLVPTVADQTKRDDCRIKAAESAGRNGHFEIVKFLVLTVADQTKRDDCCIKAAASAAFNGHIEIVKFLVPTVADQTKRDDCCIKAAEYAAVKGHMEIVKFLVPTVADQTKRDDCCIKAAKSAADEGHIEIVKFLVPTVADQTKRDDCRIKAAEYAGRYGHIEIVKFLVPTVADQTKRDDCCIKAAASAAFNGHIEIVKFLVPTVADQTKRDDCRIKAAESAGRNGHFEIVKFLVPTVADQTKRDDCCIKAAGSAGRYGHIEIVKFLVPTVADQTKRDDCRIKAAESAGRNGHFEIVKFLVLTVADQTKRDDCCIKAAESAYSNGHFEIVKFLVPTVADQTKRDDCCIKAAESAAVKGHMEIVKFLVPTVADQTKRDDCCIKAAASAGRYGHMEIVKFLVPTVADQTKRDDWCIKAAESAASNGLQDVVEFLISFLSSPDQRANLRFQCAVATCSRLHEDVAAFLGLEPDWLFQSSTILSFTAAMAIEGRNSVLTDTLSRMQPPHITQLLRLSISQRHVALAVTIAVTLINDERVSTQHVDLPEDSTGATALMLAADAGHHELIEKLIDLGASVRAEDSQGRTALSRACEAGHVRAAKALMDRGADASHRDGRGQTCAQVAQRFEQQQVLRLLHPSEAGSPEARQAAAHRLESGRHRLSDDSQQDRRLSEELHRLLSEAGFTEERAKCQQRLADWLEEVAQVLTQDDRQMTGSYAEGWANSLVQVNGRTAADSDIDWTVLVAGQEFHLEGGCDREGYRSCRDATRLQVMEGHAQVAVGAGSQPAVTATACGVRPAQDTCHAIECCSSFCEDRSRKPVLFNNRVHLVRATRPSSTNELRVSFSFQEKYIMGRLSTVQGQLFTLIKFIFKRHLPLTLDTPGLKTYHAKTLLFTMLEKHGTDTETDAWKLHNLIALLKESLDLMLSFIDSSSSPDECMPHFFMPDAPLYFKNAGIGGDFDNTKARVRDGLFELRSDIGGVVEQLRRLVRPLQSEKFYFHPFTLLPLTAPPAVTEIREGSGYTEMYYNFADVYSVVHQCTLFTARLSQPLSSHLYVNFRCLSWSLQAELLCNRAPAIKLDDWKRELEEDPDLEELLTLAHYSDCREHVELSLQQMEMIEKERRVVMETQDEEKIGWVRQKRWRVSNRSGSDSGAHRSREDEERRLWARARLRRDGVDLGRFVAMETAAEQRDSWTHVKLIRMRLQVAHELPCEFICTDGRIVAPEIEGSGGGTGGVGVDGSGGFHSFRRSDASVRIWIWEDDDEAEDLGNVGEEAEDLGSWGQVPEERCPFCRSGSENAEHFICHCPVFTRARLTHLGPNPARFSPTFAGPRASCCSPGTSGTRDELSSSPPSVRRTALQARPTGPPERHHFNGSHWSPGASGMGGLLRLLAASAGRPLQLIQSLLSPKNTNLLSI</sequence>
<dbReference type="Proteomes" id="UP000095280">
    <property type="component" value="Unplaced"/>
</dbReference>
<dbReference type="PROSITE" id="PS50297">
    <property type="entry name" value="ANK_REP_REGION"/>
    <property type="match status" value="2"/>
</dbReference>
<keyword evidence="4" id="KW-0040">ANK repeat</keyword>
<dbReference type="Gene3D" id="3.30.420.10">
    <property type="entry name" value="Ribonuclease H-like superfamily/Ribonuclease H"/>
    <property type="match status" value="1"/>
</dbReference>
<dbReference type="Gene3D" id="1.10.340.70">
    <property type="match status" value="2"/>
</dbReference>
<dbReference type="GO" id="GO:0004190">
    <property type="term" value="F:aspartic-type endopeptidase activity"/>
    <property type="evidence" value="ECO:0007669"/>
    <property type="project" value="InterPro"/>
</dbReference>
<evidence type="ECO:0000256" key="2">
    <source>
        <dbReference type="ARBA" id="ARBA00022695"/>
    </source>
</evidence>
<feature type="compositionally biased region" description="Low complexity" evidence="5">
    <location>
        <begin position="536"/>
        <end position="548"/>
    </location>
</feature>
<keyword evidence="3" id="KW-0695">RNA-directed DNA polymerase</keyword>
<evidence type="ECO:0000256" key="3">
    <source>
        <dbReference type="ARBA" id="ARBA00022918"/>
    </source>
</evidence>
<feature type="compositionally biased region" description="Polar residues" evidence="5">
    <location>
        <begin position="3920"/>
        <end position="3935"/>
    </location>
</feature>
<feature type="region of interest" description="Disordered" evidence="5">
    <location>
        <begin position="518"/>
        <end position="556"/>
    </location>
</feature>
<feature type="repeat" description="ANK" evidence="4">
    <location>
        <begin position="3167"/>
        <end position="3199"/>
    </location>
</feature>
<dbReference type="PROSITE" id="PS00141">
    <property type="entry name" value="ASP_PROTEASE"/>
    <property type="match status" value="1"/>
</dbReference>
<feature type="region of interest" description="Disordered" evidence="5">
    <location>
        <begin position="227"/>
        <end position="252"/>
    </location>
</feature>
<dbReference type="SUPFAM" id="SSF140860">
    <property type="entry name" value="Pseudo ankyrin repeat-like"/>
    <property type="match status" value="1"/>
</dbReference>
<dbReference type="Pfam" id="PF12796">
    <property type="entry name" value="Ank_2"/>
    <property type="match status" value="11"/>
</dbReference>
<feature type="region of interest" description="Disordered" evidence="5">
    <location>
        <begin position="3917"/>
        <end position="3954"/>
    </location>
</feature>
<dbReference type="InterPro" id="IPR002110">
    <property type="entry name" value="Ankyrin_rpt"/>
</dbReference>
<dbReference type="Gene3D" id="1.25.40.20">
    <property type="entry name" value="Ankyrin repeat-containing domain"/>
    <property type="match status" value="8"/>
</dbReference>
<feature type="repeat" description="ANK" evidence="4">
    <location>
        <begin position="3134"/>
        <end position="3166"/>
    </location>
</feature>
<evidence type="ECO:0000256" key="5">
    <source>
        <dbReference type="SAM" id="MobiDB-lite"/>
    </source>
</evidence>
<keyword evidence="1" id="KW-0808">Transferase</keyword>
<dbReference type="Gene3D" id="2.40.70.10">
    <property type="entry name" value="Acid Proteases"/>
    <property type="match status" value="1"/>
</dbReference>
<dbReference type="InterPro" id="IPR036397">
    <property type="entry name" value="RNaseH_sf"/>
</dbReference>
<dbReference type="SUPFAM" id="SSF50630">
    <property type="entry name" value="Acid proteases"/>
    <property type="match status" value="1"/>
</dbReference>
<dbReference type="Gene3D" id="1.10.1410.40">
    <property type="match status" value="1"/>
</dbReference>
<dbReference type="CDD" id="cd00303">
    <property type="entry name" value="retropepsin_like"/>
    <property type="match status" value="1"/>
</dbReference>
<proteinExistence type="predicted"/>
<dbReference type="WBParaSite" id="maker-uti_cns_0046568-snap-gene-0.4-mRNA-1">
    <property type="protein sequence ID" value="maker-uti_cns_0046568-snap-gene-0.4-mRNA-1"/>
    <property type="gene ID" value="maker-uti_cns_0046568-snap-gene-0.4"/>
</dbReference>
<dbReference type="InterPro" id="IPR001969">
    <property type="entry name" value="Aspartic_peptidase_AS"/>
</dbReference>
<evidence type="ECO:0000313" key="8">
    <source>
        <dbReference type="WBParaSite" id="maker-uti_cns_0046568-snap-gene-0.4-mRNA-1"/>
    </source>
</evidence>
<dbReference type="SUPFAM" id="SSF53098">
    <property type="entry name" value="Ribonuclease H-like"/>
    <property type="match status" value="1"/>
</dbReference>
<feature type="region of interest" description="Disordered" evidence="5">
    <location>
        <begin position="1255"/>
        <end position="1278"/>
    </location>
</feature>
<accession>A0A1I8JB15</accession>
<dbReference type="InterPro" id="IPR052050">
    <property type="entry name" value="SecEffector_AnkRepeat"/>
</dbReference>